<name>A0A9P1MEU2_9PEZI</name>
<organism evidence="2 3">
    <name type="scientific">Parascedosporium putredinis</name>
    <dbReference type="NCBI Taxonomy" id="1442378"/>
    <lineage>
        <taxon>Eukaryota</taxon>
        <taxon>Fungi</taxon>
        <taxon>Dikarya</taxon>
        <taxon>Ascomycota</taxon>
        <taxon>Pezizomycotina</taxon>
        <taxon>Sordariomycetes</taxon>
        <taxon>Hypocreomycetidae</taxon>
        <taxon>Microascales</taxon>
        <taxon>Microascaceae</taxon>
        <taxon>Parascedosporium</taxon>
    </lineage>
</organism>
<protein>
    <submittedName>
        <fullName evidence="2">Uncharacterized protein</fullName>
    </submittedName>
</protein>
<dbReference type="EMBL" id="CALLCH030000017">
    <property type="protein sequence ID" value="CAI4218128.1"/>
    <property type="molecule type" value="Genomic_DNA"/>
</dbReference>
<dbReference type="Proteomes" id="UP000838763">
    <property type="component" value="Unassembled WGS sequence"/>
</dbReference>
<evidence type="ECO:0000256" key="1">
    <source>
        <dbReference type="SAM" id="MobiDB-lite"/>
    </source>
</evidence>
<evidence type="ECO:0000313" key="2">
    <source>
        <dbReference type="EMBL" id="CAI4218128.1"/>
    </source>
</evidence>
<sequence>MRRGSLVFRIVLGRALEDSRSIAEADADSSIDSTPDRNPTSTAYIRALQETCVNIVPSHKGTQSPEHQTPLFDASPTSLTIQFGRLRIASLETPKDPSERGQASESPSPVLSKRLPLRPALAVETFDPRPSPGLLGPIEFLAPITEEAVSDLVVETRDSGASFQDHPLMQLPACLPSVEDQVAKLQAGQYEYSIAYPQTVQASLDIIPDENEEPAHAKDKTRIVYGCNPARRNAVLSIET</sequence>
<accession>A0A9P1MEU2</accession>
<keyword evidence="3" id="KW-1185">Reference proteome</keyword>
<gene>
    <name evidence="2" type="ORF">PPNO1_LOCUS7724</name>
</gene>
<feature type="compositionally biased region" description="Polar residues" evidence="1">
    <location>
        <begin position="30"/>
        <end position="40"/>
    </location>
</feature>
<evidence type="ECO:0000313" key="3">
    <source>
        <dbReference type="Proteomes" id="UP000838763"/>
    </source>
</evidence>
<proteinExistence type="predicted"/>
<dbReference type="OrthoDB" id="3946796at2759"/>
<dbReference type="AlphaFoldDB" id="A0A9P1MEU2"/>
<feature type="region of interest" description="Disordered" evidence="1">
    <location>
        <begin position="92"/>
        <end position="111"/>
    </location>
</feature>
<feature type="region of interest" description="Disordered" evidence="1">
    <location>
        <begin position="21"/>
        <end position="40"/>
    </location>
</feature>
<reference evidence="2" key="1">
    <citation type="submission" date="2022-11" db="EMBL/GenBank/DDBJ databases">
        <authorList>
            <person name="Scott C."/>
            <person name="Bruce N."/>
        </authorList>
    </citation>
    <scope>NUCLEOTIDE SEQUENCE</scope>
</reference>
<comment type="caution">
    <text evidence="2">The sequence shown here is derived from an EMBL/GenBank/DDBJ whole genome shotgun (WGS) entry which is preliminary data.</text>
</comment>